<accession>A0A927UEI5</accession>
<dbReference type="NCBIfam" id="TIGR04197">
    <property type="entry name" value="T7SS_SACOL2603"/>
    <property type="match status" value="1"/>
</dbReference>
<organism evidence="2 3">
    <name type="scientific">Pseudobutyrivibrio ruminis</name>
    <dbReference type="NCBI Taxonomy" id="46206"/>
    <lineage>
        <taxon>Bacteria</taxon>
        <taxon>Bacillati</taxon>
        <taxon>Bacillota</taxon>
        <taxon>Clostridia</taxon>
        <taxon>Lachnospirales</taxon>
        <taxon>Lachnospiraceae</taxon>
        <taxon>Pseudobutyrivibrio</taxon>
    </lineage>
</organism>
<feature type="compositionally biased region" description="Polar residues" evidence="1">
    <location>
        <begin position="9"/>
        <end position="21"/>
    </location>
</feature>
<reference evidence="2" key="1">
    <citation type="submission" date="2019-04" db="EMBL/GenBank/DDBJ databases">
        <title>Evolution of Biomass-Degrading Anaerobic Consortia Revealed by Metagenomics.</title>
        <authorList>
            <person name="Peng X."/>
        </authorList>
    </citation>
    <scope>NUCLEOTIDE SEQUENCE</scope>
    <source>
        <strain evidence="2">SIG311</strain>
    </source>
</reference>
<dbReference type="EMBL" id="SVER01000032">
    <property type="protein sequence ID" value="MBE5920397.1"/>
    <property type="molecule type" value="Genomic_DNA"/>
</dbReference>
<proteinExistence type="predicted"/>
<evidence type="ECO:0000256" key="1">
    <source>
        <dbReference type="SAM" id="MobiDB-lite"/>
    </source>
</evidence>
<feature type="region of interest" description="Disordered" evidence="1">
    <location>
        <begin position="1"/>
        <end position="21"/>
    </location>
</feature>
<evidence type="ECO:0000313" key="3">
    <source>
        <dbReference type="Proteomes" id="UP000766246"/>
    </source>
</evidence>
<comment type="caution">
    <text evidence="2">The sequence shown here is derived from an EMBL/GenBank/DDBJ whole genome shotgun (WGS) entry which is preliminary data.</text>
</comment>
<gene>
    <name evidence="2" type="ORF">E7272_11225</name>
</gene>
<dbReference type="Proteomes" id="UP000766246">
    <property type="component" value="Unassembled WGS sequence"/>
</dbReference>
<dbReference type="AlphaFoldDB" id="A0A927UEI5"/>
<dbReference type="InterPro" id="IPR021477">
    <property type="entry name" value="TVIIS_effector_SACOL2603_fam"/>
</dbReference>
<protein>
    <submittedName>
        <fullName evidence="2">TIGR04197 family type VII secretion effector</fullName>
    </submittedName>
</protein>
<name>A0A927UEI5_9FIRM</name>
<evidence type="ECO:0000313" key="2">
    <source>
        <dbReference type="EMBL" id="MBE5920397.1"/>
    </source>
</evidence>
<sequence>MSQTDGEKQVNQTDVETSDAEYTQAASYLEADFLASDQIDSKSTITANEKSYMAYTMSEVLLESLGEKLDTEAQNIRATGLEFKEYDEMMASFFANGERVKGD</sequence>